<dbReference type="InterPro" id="IPR000524">
    <property type="entry name" value="Tscrpt_reg_HTH_GntR"/>
</dbReference>
<evidence type="ECO:0000259" key="4">
    <source>
        <dbReference type="PROSITE" id="PS50949"/>
    </source>
</evidence>
<feature type="domain" description="HTH gntR-type" evidence="4">
    <location>
        <begin position="8"/>
        <end position="74"/>
    </location>
</feature>
<reference evidence="6" key="1">
    <citation type="submission" date="2016-10" db="EMBL/GenBank/DDBJ databases">
        <authorList>
            <person name="Varghese N."/>
        </authorList>
    </citation>
    <scope>NUCLEOTIDE SEQUENCE [LARGE SCALE GENOMIC DNA]</scope>
    <source>
        <strain evidence="6">DSM 44719</strain>
    </source>
</reference>
<gene>
    <name evidence="5" type="ORF">SAMN04490220_9024</name>
</gene>
<keyword evidence="2" id="KW-0238">DNA-binding</keyword>
<evidence type="ECO:0000256" key="2">
    <source>
        <dbReference type="ARBA" id="ARBA00023125"/>
    </source>
</evidence>
<dbReference type="AlphaFoldDB" id="A0A1H5MI86"/>
<dbReference type="PANTHER" id="PTHR44846">
    <property type="entry name" value="MANNOSYL-D-GLYCERATE TRANSPORT/METABOLISM SYSTEM REPRESSOR MNGR-RELATED"/>
    <property type="match status" value="1"/>
</dbReference>
<dbReference type="RefSeq" id="WP_073361385.1">
    <property type="nucleotide sequence ID" value="NZ_FNTL01000005.1"/>
</dbReference>
<dbReference type="SUPFAM" id="SSF46785">
    <property type="entry name" value="Winged helix' DNA-binding domain"/>
    <property type="match status" value="1"/>
</dbReference>
<name>A0A1H5MI86_RHOJO</name>
<dbReference type="InterPro" id="IPR036390">
    <property type="entry name" value="WH_DNA-bd_sf"/>
</dbReference>
<dbReference type="PRINTS" id="PR00035">
    <property type="entry name" value="HTHGNTR"/>
</dbReference>
<dbReference type="SUPFAM" id="SSF64288">
    <property type="entry name" value="Chorismate lyase-like"/>
    <property type="match status" value="1"/>
</dbReference>
<dbReference type="Gene3D" id="1.10.10.10">
    <property type="entry name" value="Winged helix-like DNA-binding domain superfamily/Winged helix DNA-binding domain"/>
    <property type="match status" value="1"/>
</dbReference>
<keyword evidence="1" id="KW-0805">Transcription regulation</keyword>
<dbReference type="PANTHER" id="PTHR44846:SF1">
    <property type="entry name" value="MANNOSYL-D-GLYCERATE TRANSPORT_METABOLISM SYSTEM REPRESSOR MNGR-RELATED"/>
    <property type="match status" value="1"/>
</dbReference>
<keyword evidence="3" id="KW-0804">Transcription</keyword>
<dbReference type="OrthoDB" id="8584262at2"/>
<accession>A0A1H5MI86</accession>
<protein>
    <submittedName>
        <fullName evidence="5">Transcriptional regulator, GntR family</fullName>
    </submittedName>
</protein>
<evidence type="ECO:0000313" key="6">
    <source>
        <dbReference type="Proteomes" id="UP000183407"/>
    </source>
</evidence>
<dbReference type="GO" id="GO:0003700">
    <property type="term" value="F:DNA-binding transcription factor activity"/>
    <property type="evidence" value="ECO:0007669"/>
    <property type="project" value="InterPro"/>
</dbReference>
<dbReference type="GO" id="GO:0003677">
    <property type="term" value="F:DNA binding"/>
    <property type="evidence" value="ECO:0007669"/>
    <property type="project" value="UniProtKB-KW"/>
</dbReference>
<dbReference type="InterPro" id="IPR011663">
    <property type="entry name" value="UTRA"/>
</dbReference>
<dbReference type="InterPro" id="IPR028978">
    <property type="entry name" value="Chorismate_lyase_/UTRA_dom_sf"/>
</dbReference>
<dbReference type="InterPro" id="IPR036388">
    <property type="entry name" value="WH-like_DNA-bd_sf"/>
</dbReference>
<dbReference type="SMART" id="SM00866">
    <property type="entry name" value="UTRA"/>
    <property type="match status" value="1"/>
</dbReference>
<dbReference type="Gene3D" id="3.40.1410.10">
    <property type="entry name" value="Chorismate lyase-like"/>
    <property type="match status" value="1"/>
</dbReference>
<dbReference type="Proteomes" id="UP000183407">
    <property type="component" value="Unassembled WGS sequence"/>
</dbReference>
<proteinExistence type="predicted"/>
<sequence length="243" mass="27138">MSVDDRPRVLKHQVVRGKLDALLDGLSAGDAVPSERVLAERYDVARETVRQAMRELLVAGRIERRGRTTVVATPKVVLPLAMGSYTEAALEMGLRATRILVDWTAMTADEELAGVLNVTVGAPVVQLERVFTTDGLRVGLETTRLPADRYPGLRETFDHRSSLYAELRSRGVEFHRAVDSIETTLPDAREAALLTADTRTPMFLLNRVSYDRDDIPIEQRRSLYRGDRMTFTAVMTAHSSDRS</sequence>
<evidence type="ECO:0000256" key="3">
    <source>
        <dbReference type="ARBA" id="ARBA00023163"/>
    </source>
</evidence>
<evidence type="ECO:0000256" key="1">
    <source>
        <dbReference type="ARBA" id="ARBA00023015"/>
    </source>
</evidence>
<dbReference type="PROSITE" id="PS50949">
    <property type="entry name" value="HTH_GNTR"/>
    <property type="match status" value="1"/>
</dbReference>
<evidence type="ECO:0000313" key="5">
    <source>
        <dbReference type="EMBL" id="SEE89112.1"/>
    </source>
</evidence>
<dbReference type="SMART" id="SM00345">
    <property type="entry name" value="HTH_GNTR"/>
    <property type="match status" value="1"/>
</dbReference>
<dbReference type="Pfam" id="PF00392">
    <property type="entry name" value="GntR"/>
    <property type="match status" value="1"/>
</dbReference>
<dbReference type="InterPro" id="IPR050679">
    <property type="entry name" value="Bact_HTH_transcr_reg"/>
</dbReference>
<organism evidence="5 6">
    <name type="scientific">Rhodococcus jostii</name>
    <dbReference type="NCBI Taxonomy" id="132919"/>
    <lineage>
        <taxon>Bacteria</taxon>
        <taxon>Bacillati</taxon>
        <taxon>Actinomycetota</taxon>
        <taxon>Actinomycetes</taxon>
        <taxon>Mycobacteriales</taxon>
        <taxon>Nocardiaceae</taxon>
        <taxon>Rhodococcus</taxon>
    </lineage>
</organism>
<dbReference type="EMBL" id="FNTL01000005">
    <property type="protein sequence ID" value="SEE89112.1"/>
    <property type="molecule type" value="Genomic_DNA"/>
</dbReference>
<dbReference type="Pfam" id="PF07702">
    <property type="entry name" value="UTRA"/>
    <property type="match status" value="1"/>
</dbReference>
<dbReference type="GO" id="GO:0045892">
    <property type="term" value="P:negative regulation of DNA-templated transcription"/>
    <property type="evidence" value="ECO:0007669"/>
    <property type="project" value="TreeGrafter"/>
</dbReference>